<proteinExistence type="predicted"/>
<keyword evidence="2" id="KW-1185">Reference proteome</keyword>
<dbReference type="WBParaSite" id="SBAD_0000841001-mRNA-1">
    <property type="protein sequence ID" value="SBAD_0000841001-mRNA-1"/>
    <property type="gene ID" value="SBAD_0000841001"/>
</dbReference>
<reference evidence="1 2" key="2">
    <citation type="submission" date="2018-11" db="EMBL/GenBank/DDBJ databases">
        <authorList>
            <consortium name="Pathogen Informatics"/>
        </authorList>
    </citation>
    <scope>NUCLEOTIDE SEQUENCE [LARGE SCALE GENOMIC DNA]</scope>
</reference>
<name>A0A183IWW2_9BILA</name>
<dbReference type="AlphaFoldDB" id="A0A183IWW2"/>
<evidence type="ECO:0000313" key="2">
    <source>
        <dbReference type="Proteomes" id="UP000270296"/>
    </source>
</evidence>
<reference evidence="3" key="1">
    <citation type="submission" date="2016-06" db="UniProtKB">
        <authorList>
            <consortium name="WormBaseParasite"/>
        </authorList>
    </citation>
    <scope>IDENTIFICATION</scope>
</reference>
<dbReference type="Proteomes" id="UP000270296">
    <property type="component" value="Unassembled WGS sequence"/>
</dbReference>
<protein>
    <submittedName>
        <fullName evidence="1 3">Uncharacterized protein</fullName>
    </submittedName>
</protein>
<dbReference type="EMBL" id="UZAM01011264">
    <property type="protein sequence ID" value="VDP15371.1"/>
    <property type="molecule type" value="Genomic_DNA"/>
</dbReference>
<evidence type="ECO:0000313" key="1">
    <source>
        <dbReference type="EMBL" id="VDP15371.1"/>
    </source>
</evidence>
<organism evidence="3">
    <name type="scientific">Soboliphyme baturini</name>
    <dbReference type="NCBI Taxonomy" id="241478"/>
    <lineage>
        <taxon>Eukaryota</taxon>
        <taxon>Metazoa</taxon>
        <taxon>Ecdysozoa</taxon>
        <taxon>Nematoda</taxon>
        <taxon>Enoplea</taxon>
        <taxon>Dorylaimia</taxon>
        <taxon>Dioctophymatida</taxon>
        <taxon>Dioctophymatoidea</taxon>
        <taxon>Soboliphymatidae</taxon>
        <taxon>Soboliphyme</taxon>
    </lineage>
</organism>
<evidence type="ECO:0000313" key="3">
    <source>
        <dbReference type="WBParaSite" id="SBAD_0000841001-mRNA-1"/>
    </source>
</evidence>
<sequence length="68" mass="7265">MPTVAKPLRPSEFTALYLRPTACLQFANKTRPGGPDSESSPAANFALWPIDIILVRSRDLSGIIGAAP</sequence>
<gene>
    <name evidence="1" type="ORF">SBAD_LOCUS8108</name>
</gene>
<accession>A0A183IWW2</accession>